<evidence type="ECO:0000256" key="42">
    <source>
        <dbReference type="ARBA" id="ARBA00049109"/>
    </source>
</evidence>
<dbReference type="GO" id="GO:0005737">
    <property type="term" value="C:cytoplasm"/>
    <property type="evidence" value="ECO:0007669"/>
    <property type="project" value="TreeGrafter"/>
</dbReference>
<dbReference type="SUPFAM" id="SSF50129">
    <property type="entry name" value="GroES-like"/>
    <property type="match status" value="1"/>
</dbReference>
<dbReference type="InterPro" id="IPR049551">
    <property type="entry name" value="PKS_DH_C"/>
</dbReference>
<evidence type="ECO:0000256" key="48">
    <source>
        <dbReference type="ARBA" id="ARBA00049521"/>
    </source>
</evidence>
<evidence type="ECO:0000256" key="8">
    <source>
        <dbReference type="ARBA" id="ARBA00023268"/>
    </source>
</evidence>
<dbReference type="InterPro" id="IPR016035">
    <property type="entry name" value="Acyl_Trfase/lysoPLipase"/>
</dbReference>
<evidence type="ECO:0000256" key="27">
    <source>
        <dbReference type="ARBA" id="ARBA00047810"/>
    </source>
</evidence>
<dbReference type="SUPFAM" id="SSF51735">
    <property type="entry name" value="NAD(P)-binding Rossmann-fold domains"/>
    <property type="match status" value="3"/>
</dbReference>
<evidence type="ECO:0000256" key="2">
    <source>
        <dbReference type="ARBA" id="ARBA00022450"/>
    </source>
</evidence>
<feature type="region of interest" description="C-terminal hotdog fold" evidence="50">
    <location>
        <begin position="1041"/>
        <end position="1186"/>
    </location>
</feature>
<evidence type="ECO:0000256" key="43">
    <source>
        <dbReference type="ARBA" id="ARBA00049171"/>
    </source>
</evidence>
<comment type="catalytic activity">
    <reaction evidence="28">
        <text>(2E)-hexenoyl-[ACP] + NADPH + H(+) = hexanoyl-[ACP] + NADP(+)</text>
        <dbReference type="Rhea" id="RHEA:41832"/>
        <dbReference type="Rhea" id="RHEA-COMP:9631"/>
        <dbReference type="Rhea" id="RHEA-COMP:9632"/>
        <dbReference type="ChEBI" id="CHEBI:15378"/>
        <dbReference type="ChEBI" id="CHEBI:57783"/>
        <dbReference type="ChEBI" id="CHEBI:58349"/>
        <dbReference type="ChEBI" id="CHEBI:78458"/>
        <dbReference type="ChEBI" id="CHEBI:78459"/>
    </reaction>
    <physiologicalReaction direction="left-to-right" evidence="28">
        <dbReference type="Rhea" id="RHEA:41833"/>
    </physiologicalReaction>
</comment>
<dbReference type="InterPro" id="IPR009081">
    <property type="entry name" value="PP-bd_ACP"/>
</dbReference>
<evidence type="ECO:0000256" key="10">
    <source>
        <dbReference type="ARBA" id="ARBA00023332"/>
    </source>
</evidence>
<dbReference type="PANTHER" id="PTHR43775:SF37">
    <property type="entry name" value="SI:DKEY-61P9.11"/>
    <property type="match status" value="1"/>
</dbReference>
<evidence type="ECO:0000259" key="53">
    <source>
        <dbReference type="PROSITE" id="PS52004"/>
    </source>
</evidence>
<gene>
    <name evidence="55" type="ORF">EYZ11_010419</name>
</gene>
<dbReference type="Pfam" id="PF00107">
    <property type="entry name" value="ADH_zinc_N"/>
    <property type="match status" value="1"/>
</dbReference>
<comment type="caution">
    <text evidence="55">The sequence shown here is derived from an EMBL/GenBank/DDBJ whole genome shotgun (WGS) entry which is preliminary data.</text>
</comment>
<evidence type="ECO:0000256" key="47">
    <source>
        <dbReference type="ARBA" id="ARBA00049449"/>
    </source>
</evidence>
<evidence type="ECO:0000256" key="38">
    <source>
        <dbReference type="ARBA" id="ARBA00048691"/>
    </source>
</evidence>
<dbReference type="InterPro" id="IPR036736">
    <property type="entry name" value="ACP-like_sf"/>
</dbReference>
<dbReference type="GO" id="GO:0006633">
    <property type="term" value="P:fatty acid biosynthetic process"/>
    <property type="evidence" value="ECO:0007669"/>
    <property type="project" value="InterPro"/>
</dbReference>
<evidence type="ECO:0000256" key="51">
    <source>
        <dbReference type="SAM" id="MobiDB-lite"/>
    </source>
</evidence>
<dbReference type="GO" id="GO:0141148">
    <property type="term" value="F:enoyl-[acyl-carrier-protein] reductase (NADPH) activity"/>
    <property type="evidence" value="ECO:0007669"/>
    <property type="project" value="UniProtKB-EC"/>
</dbReference>
<dbReference type="PANTHER" id="PTHR43775">
    <property type="entry name" value="FATTY ACID SYNTHASE"/>
    <property type="match status" value="1"/>
</dbReference>
<comment type="catalytic activity">
    <reaction evidence="16">
        <text>(3R)-hydroxyoctadecanoyl-[ACP] = (2E)-octadecenoyl-[ACP] + H2O</text>
        <dbReference type="Rhea" id="RHEA:41924"/>
        <dbReference type="Rhea" id="RHEA-COMP:9654"/>
        <dbReference type="Rhea" id="RHEA-COMP:9655"/>
        <dbReference type="ChEBI" id="CHEBI:15377"/>
        <dbReference type="ChEBI" id="CHEBI:78488"/>
        <dbReference type="ChEBI" id="CHEBI:78489"/>
    </reaction>
    <physiologicalReaction direction="left-to-right" evidence="16">
        <dbReference type="Rhea" id="RHEA:41925"/>
    </physiologicalReaction>
</comment>
<dbReference type="CDD" id="cd05195">
    <property type="entry name" value="enoyl_red"/>
    <property type="match status" value="1"/>
</dbReference>
<feature type="domain" description="Carrier" evidence="52">
    <location>
        <begin position="2039"/>
        <end position="2113"/>
    </location>
</feature>
<dbReference type="InterPro" id="IPR050091">
    <property type="entry name" value="PKS_NRPS_Biosynth_Enz"/>
</dbReference>
<dbReference type="SUPFAM" id="SSF55048">
    <property type="entry name" value="Probable ACP-binding domain of malonyl-CoA ACP transacylase"/>
    <property type="match status" value="1"/>
</dbReference>
<dbReference type="InterPro" id="IPR013149">
    <property type="entry name" value="ADH-like_C"/>
</dbReference>
<evidence type="ECO:0000256" key="25">
    <source>
        <dbReference type="ARBA" id="ARBA00047500"/>
    </source>
</evidence>
<comment type="catalytic activity">
    <reaction evidence="14">
        <text>a (3R)-hydroxyacyl-[ACP] = a (2E)-enoyl-[ACP] + H2O</text>
        <dbReference type="Rhea" id="RHEA:13097"/>
        <dbReference type="Rhea" id="RHEA-COMP:9925"/>
        <dbReference type="Rhea" id="RHEA-COMP:9945"/>
        <dbReference type="ChEBI" id="CHEBI:15377"/>
        <dbReference type="ChEBI" id="CHEBI:78784"/>
        <dbReference type="ChEBI" id="CHEBI:78827"/>
        <dbReference type="EC" id="4.2.1.59"/>
    </reaction>
    <physiologicalReaction direction="left-to-right" evidence="14">
        <dbReference type="Rhea" id="RHEA:13098"/>
    </physiologicalReaction>
</comment>
<dbReference type="Pfam" id="PF08659">
    <property type="entry name" value="KR"/>
    <property type="match status" value="1"/>
</dbReference>
<keyword evidence="7" id="KW-0663">Pyridoxal phosphate</keyword>
<feature type="domain" description="PKS/mFAS DH" evidence="54">
    <location>
        <begin position="898"/>
        <end position="1186"/>
    </location>
</feature>
<dbReference type="STRING" id="1220188.A0A4S3J5E8"/>
<keyword evidence="9" id="KW-0012">Acyltransferase</keyword>
<keyword evidence="2" id="KW-0596">Phosphopantetheine</keyword>
<evidence type="ECO:0000256" key="6">
    <source>
        <dbReference type="ARBA" id="ARBA00022857"/>
    </source>
</evidence>
<comment type="catalytic activity">
    <reaction evidence="11">
        <text>(3R)-hydroxydodecanoyl-[ACP] = (2E)-dodecenoyl-[ACP] + H2O</text>
        <dbReference type="Rhea" id="RHEA:41876"/>
        <dbReference type="Rhea" id="RHEA-COMP:9642"/>
        <dbReference type="Rhea" id="RHEA-COMP:9643"/>
        <dbReference type="ChEBI" id="CHEBI:15377"/>
        <dbReference type="ChEBI" id="CHEBI:78470"/>
        <dbReference type="ChEBI" id="CHEBI:78472"/>
    </reaction>
    <physiologicalReaction direction="left-to-right" evidence="11">
        <dbReference type="Rhea" id="RHEA:41877"/>
    </physiologicalReaction>
</comment>
<dbReference type="InterPro" id="IPR002364">
    <property type="entry name" value="Quin_OxRdtase/zeta-crystal_CS"/>
</dbReference>
<evidence type="ECO:0000256" key="23">
    <source>
        <dbReference type="ARBA" id="ARBA00047440"/>
    </source>
</evidence>
<dbReference type="InterPro" id="IPR049552">
    <property type="entry name" value="PKS_DH_N"/>
</dbReference>
<proteinExistence type="predicted"/>
<comment type="catalytic activity">
    <reaction evidence="40">
        <text>3-oxotetradecanoyl-[ACP] + NADPH + H(+) = (3R)-hydroxytetradecanoyl-[ACP] + NADP(+)</text>
        <dbReference type="Rhea" id="RHEA:41888"/>
        <dbReference type="Rhea" id="RHEA-COMP:9645"/>
        <dbReference type="Rhea" id="RHEA-COMP:9646"/>
        <dbReference type="ChEBI" id="CHEBI:15378"/>
        <dbReference type="ChEBI" id="CHEBI:57783"/>
        <dbReference type="ChEBI" id="CHEBI:58349"/>
        <dbReference type="ChEBI" id="CHEBI:78473"/>
        <dbReference type="ChEBI" id="CHEBI:78474"/>
    </reaction>
    <physiologicalReaction direction="left-to-right" evidence="40">
        <dbReference type="Rhea" id="RHEA:41889"/>
    </physiologicalReaction>
</comment>
<evidence type="ECO:0000256" key="26">
    <source>
        <dbReference type="ARBA" id="ARBA00047578"/>
    </source>
</evidence>
<dbReference type="GO" id="GO:1901336">
    <property type="term" value="P:lactone biosynthetic process"/>
    <property type="evidence" value="ECO:0007669"/>
    <property type="project" value="UniProtKB-ARBA"/>
</dbReference>
<dbReference type="InterPro" id="IPR029058">
    <property type="entry name" value="AB_hydrolase_fold"/>
</dbReference>
<dbReference type="EMBL" id="SOSA01000558">
    <property type="protein sequence ID" value="THC90120.1"/>
    <property type="molecule type" value="Genomic_DNA"/>
</dbReference>
<comment type="catalytic activity">
    <reaction evidence="13">
        <text>(3R)-hydroxydecanoyl-[ACP] = (2E)-decenoyl-[ACP] + H2O</text>
        <dbReference type="Rhea" id="RHEA:41860"/>
        <dbReference type="Rhea" id="RHEA-COMP:9638"/>
        <dbReference type="Rhea" id="RHEA-COMP:9639"/>
        <dbReference type="ChEBI" id="CHEBI:15377"/>
        <dbReference type="ChEBI" id="CHEBI:78466"/>
        <dbReference type="ChEBI" id="CHEBI:78467"/>
    </reaction>
    <physiologicalReaction direction="left-to-right" evidence="13">
        <dbReference type="Rhea" id="RHEA:41861"/>
    </physiologicalReaction>
</comment>
<dbReference type="GO" id="GO:0004313">
    <property type="term" value="F:[acyl-carrier-protein] S-acetyltransferase activity"/>
    <property type="evidence" value="ECO:0007669"/>
    <property type="project" value="UniProtKB-EC"/>
</dbReference>
<dbReference type="PROSITE" id="PS50075">
    <property type="entry name" value="CARRIER"/>
    <property type="match status" value="1"/>
</dbReference>
<dbReference type="Gene3D" id="1.10.1200.10">
    <property type="entry name" value="ACP-like"/>
    <property type="match status" value="1"/>
</dbReference>
<dbReference type="GO" id="GO:0008270">
    <property type="term" value="F:zinc ion binding"/>
    <property type="evidence" value="ECO:0007669"/>
    <property type="project" value="InterPro"/>
</dbReference>
<dbReference type="InterPro" id="IPR011032">
    <property type="entry name" value="GroES-like_sf"/>
</dbReference>
<dbReference type="FunFam" id="3.40.47.10:FF:000019">
    <property type="entry name" value="Polyketide synthase type I"/>
    <property type="match status" value="1"/>
</dbReference>
<dbReference type="Gene3D" id="3.90.180.10">
    <property type="entry name" value="Medium-chain alcohol dehydrogenases, catalytic domain"/>
    <property type="match status" value="1"/>
</dbReference>
<comment type="catalytic activity">
    <reaction evidence="30">
        <text>acetyl-[ACP] + malonyl-[ACP] + H(+) = 3-oxobutanoyl-[ACP] + holo-[ACP] + CO2</text>
        <dbReference type="Rhea" id="RHEA:41800"/>
        <dbReference type="Rhea" id="RHEA-COMP:9621"/>
        <dbReference type="Rhea" id="RHEA-COMP:9623"/>
        <dbReference type="Rhea" id="RHEA-COMP:9625"/>
        <dbReference type="Rhea" id="RHEA-COMP:9685"/>
        <dbReference type="ChEBI" id="CHEBI:15378"/>
        <dbReference type="ChEBI" id="CHEBI:16526"/>
        <dbReference type="ChEBI" id="CHEBI:64479"/>
        <dbReference type="ChEBI" id="CHEBI:78446"/>
        <dbReference type="ChEBI" id="CHEBI:78449"/>
        <dbReference type="ChEBI" id="CHEBI:78450"/>
    </reaction>
    <physiologicalReaction direction="left-to-right" evidence="30">
        <dbReference type="Rhea" id="RHEA:41801"/>
    </physiologicalReaction>
</comment>
<evidence type="ECO:0000256" key="50">
    <source>
        <dbReference type="PROSITE-ProRule" id="PRU01363"/>
    </source>
</evidence>
<dbReference type="InterPro" id="IPR036291">
    <property type="entry name" value="NAD(P)-bd_dom_sf"/>
</dbReference>
<evidence type="ECO:0000256" key="18">
    <source>
        <dbReference type="ARBA" id="ARBA00023402"/>
    </source>
</evidence>
<feature type="region of interest" description="N-terminal hotdog fold" evidence="50">
    <location>
        <begin position="898"/>
        <end position="1024"/>
    </location>
</feature>
<comment type="catalytic activity">
    <reaction evidence="36">
        <text>3-oxohexanoyl-[ACP] + NADPH + H(+) = (3R)-hydroxyhexanoyl-[ACP] + NADP(+)</text>
        <dbReference type="Rhea" id="RHEA:41824"/>
        <dbReference type="Rhea" id="RHEA-COMP:9629"/>
        <dbReference type="Rhea" id="RHEA-COMP:9630"/>
        <dbReference type="ChEBI" id="CHEBI:15378"/>
        <dbReference type="ChEBI" id="CHEBI:57783"/>
        <dbReference type="ChEBI" id="CHEBI:58349"/>
        <dbReference type="ChEBI" id="CHEBI:78456"/>
        <dbReference type="ChEBI" id="CHEBI:78457"/>
    </reaction>
    <physiologicalReaction direction="left-to-right" evidence="36">
        <dbReference type="Rhea" id="RHEA:41825"/>
    </physiologicalReaction>
</comment>
<evidence type="ECO:0000256" key="35">
    <source>
        <dbReference type="ARBA" id="ARBA00048506"/>
    </source>
</evidence>
<dbReference type="Pfam" id="PF00550">
    <property type="entry name" value="PP-binding"/>
    <property type="match status" value="1"/>
</dbReference>
<comment type="catalytic activity">
    <reaction evidence="45">
        <text>3-oxohexadecanoyl-[ACP] + NADPH + H(+) = (3R)-hydroxyhexadecanoyl-[ACP] + NADP(+)</text>
        <dbReference type="Rhea" id="RHEA:41904"/>
        <dbReference type="Rhea" id="RHEA-COMP:9649"/>
        <dbReference type="Rhea" id="RHEA-COMP:9650"/>
        <dbReference type="ChEBI" id="CHEBI:15378"/>
        <dbReference type="ChEBI" id="CHEBI:57783"/>
        <dbReference type="ChEBI" id="CHEBI:58349"/>
        <dbReference type="ChEBI" id="CHEBI:78478"/>
        <dbReference type="ChEBI" id="CHEBI:78480"/>
    </reaction>
    <physiologicalReaction direction="left-to-right" evidence="45">
        <dbReference type="Rhea" id="RHEA:41905"/>
    </physiologicalReaction>
</comment>
<comment type="catalytic activity">
    <reaction evidence="39">
        <text>hexadecanoyl-[ACP] + H2O = hexadecanoate + holo-[ACP] + H(+)</text>
        <dbReference type="Rhea" id="RHEA:41932"/>
        <dbReference type="Rhea" id="RHEA-COMP:9652"/>
        <dbReference type="Rhea" id="RHEA-COMP:9685"/>
        <dbReference type="ChEBI" id="CHEBI:7896"/>
        <dbReference type="ChEBI" id="CHEBI:15377"/>
        <dbReference type="ChEBI" id="CHEBI:15378"/>
        <dbReference type="ChEBI" id="CHEBI:64479"/>
        <dbReference type="ChEBI" id="CHEBI:78483"/>
        <dbReference type="EC" id="3.1.2.14"/>
    </reaction>
    <physiologicalReaction direction="left-to-right" evidence="39">
        <dbReference type="Rhea" id="RHEA:41933"/>
    </physiologicalReaction>
</comment>
<comment type="catalytic activity">
    <reaction evidence="15">
        <text>(3R)-hydroxytetradecanoyl-[ACP] = (2E)-tetradecenoyl-[ACP] + H2O</text>
        <dbReference type="Rhea" id="RHEA:41892"/>
        <dbReference type="Rhea" id="RHEA-COMP:9646"/>
        <dbReference type="Rhea" id="RHEA-COMP:9647"/>
        <dbReference type="ChEBI" id="CHEBI:15377"/>
        <dbReference type="ChEBI" id="CHEBI:78474"/>
        <dbReference type="ChEBI" id="CHEBI:78475"/>
    </reaction>
    <physiologicalReaction direction="left-to-right" evidence="15">
        <dbReference type="Rhea" id="RHEA:41893"/>
    </physiologicalReaction>
</comment>
<evidence type="ECO:0000256" key="32">
    <source>
        <dbReference type="ARBA" id="ARBA00048281"/>
    </source>
</evidence>
<dbReference type="InterPro" id="IPR001227">
    <property type="entry name" value="Ac_transferase_dom_sf"/>
</dbReference>
<evidence type="ECO:0000256" key="41">
    <source>
        <dbReference type="ARBA" id="ARBA00049019"/>
    </source>
</evidence>
<comment type="catalytic activity">
    <reaction evidence="42">
        <text>decanoyl-[ACP] + malonyl-[ACP] + H(+) = 3-oxododecanoyl-[ACP] + holo-[ACP] + CO2</text>
        <dbReference type="Rhea" id="RHEA:41868"/>
        <dbReference type="Rhea" id="RHEA-COMP:9623"/>
        <dbReference type="Rhea" id="RHEA-COMP:9640"/>
        <dbReference type="Rhea" id="RHEA-COMP:9641"/>
        <dbReference type="Rhea" id="RHEA-COMP:9685"/>
        <dbReference type="ChEBI" id="CHEBI:15378"/>
        <dbReference type="ChEBI" id="CHEBI:16526"/>
        <dbReference type="ChEBI" id="CHEBI:64479"/>
        <dbReference type="ChEBI" id="CHEBI:78449"/>
        <dbReference type="ChEBI" id="CHEBI:78468"/>
        <dbReference type="ChEBI" id="CHEBI:78469"/>
    </reaction>
    <physiologicalReaction direction="left-to-right" evidence="42">
        <dbReference type="Rhea" id="RHEA:41869"/>
    </physiologicalReaction>
</comment>
<dbReference type="Pfam" id="PF02801">
    <property type="entry name" value="Ketoacyl-synt_C"/>
    <property type="match status" value="1"/>
</dbReference>
<dbReference type="InterPro" id="IPR001031">
    <property type="entry name" value="Thioesterase"/>
</dbReference>
<reference evidence="55 56" key="1">
    <citation type="submission" date="2019-03" db="EMBL/GenBank/DDBJ databases">
        <title>The genome sequence of a newly discovered highly antifungal drug resistant Aspergillus species, Aspergillus tanneri NIH 1004.</title>
        <authorList>
            <person name="Mounaud S."/>
            <person name="Singh I."/>
            <person name="Joardar V."/>
            <person name="Pakala S."/>
            <person name="Pakala S."/>
            <person name="Venepally P."/>
            <person name="Hoover J."/>
            <person name="Nierman W."/>
            <person name="Chung J."/>
            <person name="Losada L."/>
        </authorList>
    </citation>
    <scope>NUCLEOTIDE SEQUENCE [LARGE SCALE GENOMIC DNA]</scope>
    <source>
        <strain evidence="55 56">NIH1004</strain>
    </source>
</reference>
<keyword evidence="4" id="KW-0808">Transferase</keyword>
<evidence type="ECO:0000256" key="19">
    <source>
        <dbReference type="ARBA" id="ARBA00023442"/>
    </source>
</evidence>
<dbReference type="GO" id="GO:0044550">
    <property type="term" value="P:secondary metabolite biosynthetic process"/>
    <property type="evidence" value="ECO:0007669"/>
    <property type="project" value="UniProtKB-ARBA"/>
</dbReference>
<dbReference type="PROSITE" id="PS00606">
    <property type="entry name" value="KS3_1"/>
    <property type="match status" value="1"/>
</dbReference>
<dbReference type="GO" id="GO:0016297">
    <property type="term" value="F:fatty acyl-[ACP] hydrolase activity"/>
    <property type="evidence" value="ECO:0007669"/>
    <property type="project" value="UniProtKB-EC"/>
</dbReference>
<keyword evidence="3" id="KW-0597">Phosphoprotein</keyword>
<dbReference type="PROSITE" id="PS01162">
    <property type="entry name" value="QOR_ZETA_CRYSTAL"/>
    <property type="match status" value="1"/>
</dbReference>
<comment type="catalytic activity">
    <reaction evidence="34">
        <text>(2E)-octenoyl-[ACP] + NADPH + H(+) = octanoyl-[ACP] + NADP(+)</text>
        <dbReference type="Rhea" id="RHEA:41848"/>
        <dbReference type="Rhea" id="RHEA-COMP:9635"/>
        <dbReference type="Rhea" id="RHEA-COMP:9636"/>
        <dbReference type="ChEBI" id="CHEBI:15378"/>
        <dbReference type="ChEBI" id="CHEBI:57783"/>
        <dbReference type="ChEBI" id="CHEBI:58349"/>
        <dbReference type="ChEBI" id="CHEBI:78462"/>
        <dbReference type="ChEBI" id="CHEBI:78463"/>
    </reaction>
    <physiologicalReaction direction="left-to-right" evidence="34">
        <dbReference type="Rhea" id="RHEA:41849"/>
    </physiologicalReaction>
</comment>
<comment type="catalytic activity">
    <reaction evidence="27">
        <text>(2E)-hexadecenoyl-[ACP] + NADPH + H(+) = hexadecanoyl-[ACP] + NADP(+)</text>
        <dbReference type="Rhea" id="RHEA:41912"/>
        <dbReference type="Rhea" id="RHEA-COMP:9651"/>
        <dbReference type="Rhea" id="RHEA-COMP:9652"/>
        <dbReference type="ChEBI" id="CHEBI:15378"/>
        <dbReference type="ChEBI" id="CHEBI:57783"/>
        <dbReference type="ChEBI" id="CHEBI:58349"/>
        <dbReference type="ChEBI" id="CHEBI:78481"/>
        <dbReference type="ChEBI" id="CHEBI:78483"/>
    </reaction>
    <physiologicalReaction direction="left-to-right" evidence="27">
        <dbReference type="Rhea" id="RHEA:41913"/>
    </physiologicalReaction>
</comment>
<evidence type="ECO:0000256" key="1">
    <source>
        <dbReference type="ARBA" id="ARBA00005189"/>
    </source>
</evidence>
<comment type="function">
    <text evidence="19">Fatty acid synthetase is a multifunctional enzyme that catalyzes the de novo biosynthesis of long-chain saturated fatty acids starting from acetyl-CoA and malonyl-CoA in the presence of NADPH. This multifunctional protein contains 7 catalytic activities and a site for the binding of the prosthetic group 4'-phosphopantetheine of the acyl carrier protein ([ACP]) domain.</text>
</comment>
<comment type="catalytic activity">
    <reaction evidence="35">
        <text>a fatty acyl-[ACP] + malonyl-[ACP] + H(+) = a 3-oxoacyl-[ACP] + holo-[ACP] + CO2</text>
        <dbReference type="Rhea" id="RHEA:22836"/>
        <dbReference type="Rhea" id="RHEA-COMP:9623"/>
        <dbReference type="Rhea" id="RHEA-COMP:9685"/>
        <dbReference type="Rhea" id="RHEA-COMP:9916"/>
        <dbReference type="Rhea" id="RHEA-COMP:14125"/>
        <dbReference type="ChEBI" id="CHEBI:15378"/>
        <dbReference type="ChEBI" id="CHEBI:16526"/>
        <dbReference type="ChEBI" id="CHEBI:64479"/>
        <dbReference type="ChEBI" id="CHEBI:78449"/>
        <dbReference type="ChEBI" id="CHEBI:78776"/>
        <dbReference type="ChEBI" id="CHEBI:138651"/>
        <dbReference type="EC" id="2.3.1.41"/>
    </reaction>
    <physiologicalReaction direction="left-to-right" evidence="35">
        <dbReference type="Rhea" id="RHEA:22837"/>
    </physiologicalReaction>
</comment>
<sequence>MAIDEPIAVVGIGCRFPGGITTMAEFWETLYRGIDKVSEVPPDRFDAASLHDKDRRKYGAIRSVRGGFVPDVHSFDAEFFGLYPVEASNMDPQQRLVLEASVHALEDSGTPLEQVSGSRTGVFLGSFAYDYMCMQSSTAQSDNSSRHLSMGTSVCSISNRVSHRLDLHGPSITLDTACSSSLAALHLACQSLRTHESEAALAGGVNTILRPGPTIALSKAGFLSPDGSCKSFDAGANGYVRSEGVGIVFLKPLSRALRDEDRIYACIRGSLVNQDGYTPEGYTVPSLFAQAQLLRSVYAKCNVDPAHLQYVEAHGTGTAIGDPVEAGALGQQLGQARSPGDEPLWIGSVKGNFGHLEGAAGIAGFIKASMVTFHGEIPPQVHYNIPNPAIDFESLHLQVPTLTVPLTRSRKRLVGVNSFGAGGTNVHAILEEAPDVASSVSYPTSHQARIFVLSARSPSALTQAAEELASHLRRQPQAPRDVAYTLSMRRSRHAHTLVVPAATLEELVIQLDQQGSGQISGESLIIQRQPGTSPNTAFLFSGQGGQWLRMGMALVQEEPVFRESLDAFDGIFTPLAGFSIQAEIDVNDQSRLNSTIVAQPAIMAIQVALARVLISYGIIPGAVVGHSVGEIAAAHIAGALTLEEAITWVYYRSQIQSRAAGLGTMLAVGISSAEAKQLIRRLHAAADVEIAAYNGPKLTTLTGGTEHLKRLADDLEKQGIFARFVNVDTPYHSHYMDPLENDIVLALSSVQGKQTNIPLYSTVSKSVEPGTHLTGNYWFENIRKPVQYVETATRMLADGFNFLVEIGPHPILVSGTRAIADSAKKLAYVFPSMVRGSEVRPVSRLIGAAYGIGVDVDISSYNGGRGRFVDLPLYPFQRQPYWHEHPEDRRTRLRKKQHPFLRDSMELTDDGRCTMRLRLSTGVSPFLTDHVVDGSIVFPMTGHVEVAYLAAKEHVPQSPVWLEDLRFENPLILSQAEDYAPQALLEFTSAAKDYVISARPASSDPATPWQVCSRGRINIFDKPPPIDLEALNSVKSRMQAGTVIDIDSFYQKLEESGIRYGETFRGIQQMWRLGKEVFALVKLPSPADEEAARFHFHPALLDACFQTSFAYSHYYVDPSYIFLPYAAEQIHLLEAESATTVFARAQVVHHDNMFIRVDGSVYSEDGRSLAVVKNLTLKRLEGKYLAKSTNYSVCFCPETKDDPGKRMEVDYQNVLILRPRAGDSHWSSTAIRQAFPRAQTHDIDPKSAKASWRPAEWGFQLDRRTLFVVPAFVSILRSGDHHEALEAVIRGLVLVASWNHDQHGTAAVVILTEGACVTLVDKQCDPLSASIEAAVRVMANEMPQSRPRLVDLPLDSGHQPQAVLALLEAELRTTRLGRHETVVAIRSEGRFFRRILPIDPDDEEKQNIRMLPARGGNYLAEPVPSGTLEDVLLRQQPPPNLGVEDVGIEVYAAGLNYKDVLNSIGLLSERATSGGLAGRKLGLEVAGRVTMMGDKVRDIKIGDPVMAHVPQGFGGFAITSCNLVSPIPASVSFAQAASIPSVFVTAYYALIFLGRLTSGESVLIHSAAGGVGIAAIQMAKHVGAKVYATAGSHDRREWVSNMGVEEVFDSRSASFLDKIRAATGGRGVDLVLNSLTGPLLLQSMACLAPYGRFVEMGKTDIYRDMRIGLEQLGENRSFFAIDIDRLANQKPKLYRHIMDEVCKLFNLGKLVPEPITTHSITELSTALRGLSRSTVIGKSVVVMPENTCVQAAPQNRLTLRGDRSYLITGGASGLGLHLAILLVDRGARHLVLVSRSGPKSAEDHAIILNLQRRGVVVQVEHADVSSADNVKSLFCQRPGRPPIAGVLHSAGIIADAFAHKTTADSFQAIFAPKALGAWNLHQATADMDLDFFVLVSSVSSVLALLGQFSYAAANQFLDGLAHHRRACGMPAVSLNLGVLGEFAGMSRGTTQTDQVMGILESQGLFPMSLQTTWSAVEDSILYNRTQSMVASIDWSVFLKSLPHLTLDGAFLDLGNEPGGKDVSGSKQPFSKLSGPERVQQIADTLRSGLAKIIGVEPDRLSTTEKIDKYAFDSLTFTQFRSTILRELGTPYPLMRLFKAPSLQEIAVELDGSSPNGPSGGQSSVPLAISDRAMDELTALSSWFVQGNPINSSKPRMLCFPSMGAGASIFAQFLADPPAGLHPIAVQYPGREMRADEAVMGSVSEIVSGVLSEMDRVIGEPSIFWGHSFGGIIAFEVIRALRRQGKPIPRLVVTGTIAPHLIEIWQKRDVLLHGLREDYTPEYMMAISRYVDDGELIRSILPMMKRDAPLLIGYQYRVEEPLDIPIMAFAARQDDIVYADEVAAWSIHGREFRLIEVDGDHWFLHRNRDLLRQTLAAMAPPRWPQESSSRGLPTEYVDKNQVRN</sequence>
<dbReference type="InterPro" id="IPR016039">
    <property type="entry name" value="Thiolase-like"/>
</dbReference>
<comment type="catalytic activity">
    <reaction evidence="29">
        <text>3-oxobutanoyl-[ACP] + NADPH + H(+) = (3R)-hydroxybutanoyl-[ACP] + NADP(+)</text>
        <dbReference type="Rhea" id="RHEA:41804"/>
        <dbReference type="Rhea" id="RHEA-COMP:9625"/>
        <dbReference type="Rhea" id="RHEA-COMP:9626"/>
        <dbReference type="ChEBI" id="CHEBI:15378"/>
        <dbReference type="ChEBI" id="CHEBI:57783"/>
        <dbReference type="ChEBI" id="CHEBI:58349"/>
        <dbReference type="ChEBI" id="CHEBI:78450"/>
        <dbReference type="ChEBI" id="CHEBI:78451"/>
    </reaction>
    <physiologicalReaction direction="left-to-right" evidence="29">
        <dbReference type="Rhea" id="RHEA:41805"/>
    </physiologicalReaction>
</comment>
<dbReference type="InterPro" id="IPR016036">
    <property type="entry name" value="Malonyl_transacylase_ACP-bd"/>
</dbReference>
<organism evidence="55 56">
    <name type="scientific">Aspergillus tanneri</name>
    <dbReference type="NCBI Taxonomy" id="1220188"/>
    <lineage>
        <taxon>Eukaryota</taxon>
        <taxon>Fungi</taxon>
        <taxon>Dikarya</taxon>
        <taxon>Ascomycota</taxon>
        <taxon>Pezizomycotina</taxon>
        <taxon>Eurotiomycetes</taxon>
        <taxon>Eurotiomycetidae</taxon>
        <taxon>Eurotiales</taxon>
        <taxon>Aspergillaceae</taxon>
        <taxon>Aspergillus</taxon>
        <taxon>Aspergillus subgen. Circumdati</taxon>
    </lineage>
</organism>
<evidence type="ECO:0000256" key="5">
    <source>
        <dbReference type="ARBA" id="ARBA00022799"/>
    </source>
</evidence>
<evidence type="ECO:0000256" key="49">
    <source>
        <dbReference type="ARBA" id="ARBA00049533"/>
    </source>
</evidence>
<feature type="region of interest" description="Disordered" evidence="51">
    <location>
        <begin position="2380"/>
        <end position="2403"/>
    </location>
</feature>
<comment type="catalytic activity">
    <reaction evidence="33">
        <text>tetradecanoyl-[ACP] + H2O = tetradecanoate + holo-[ACP] + H(+)</text>
        <dbReference type="Rhea" id="RHEA:30123"/>
        <dbReference type="Rhea" id="RHEA-COMP:9648"/>
        <dbReference type="Rhea" id="RHEA-COMP:9685"/>
        <dbReference type="ChEBI" id="CHEBI:15377"/>
        <dbReference type="ChEBI" id="CHEBI:15378"/>
        <dbReference type="ChEBI" id="CHEBI:30807"/>
        <dbReference type="ChEBI" id="CHEBI:64479"/>
        <dbReference type="ChEBI" id="CHEBI:78477"/>
        <dbReference type="EC" id="3.1.2.14"/>
    </reaction>
    <physiologicalReaction direction="left-to-right" evidence="33">
        <dbReference type="Rhea" id="RHEA:30124"/>
    </physiologicalReaction>
</comment>
<dbReference type="Pfam" id="PF00698">
    <property type="entry name" value="Acyl_transf_1"/>
    <property type="match status" value="1"/>
</dbReference>
<evidence type="ECO:0000256" key="39">
    <source>
        <dbReference type="ARBA" id="ARBA00048704"/>
    </source>
</evidence>
<dbReference type="SMART" id="SM00825">
    <property type="entry name" value="PKS_KS"/>
    <property type="match status" value="1"/>
</dbReference>
<dbReference type="GO" id="GO:0016874">
    <property type="term" value="F:ligase activity"/>
    <property type="evidence" value="ECO:0007669"/>
    <property type="project" value="UniProtKB-KW"/>
</dbReference>
<dbReference type="SUPFAM" id="SSF47336">
    <property type="entry name" value="ACP-like"/>
    <property type="match status" value="1"/>
</dbReference>
<evidence type="ECO:0000256" key="36">
    <source>
        <dbReference type="ARBA" id="ARBA00048571"/>
    </source>
</evidence>
<comment type="catalytic activity">
    <reaction evidence="47">
        <text>butanoyl-[ACP] + malonyl-[ACP] + H(+) = 3-oxohexanoyl-[ACP] + holo-[ACP] + CO2</text>
        <dbReference type="Rhea" id="RHEA:41820"/>
        <dbReference type="Rhea" id="RHEA-COMP:9623"/>
        <dbReference type="Rhea" id="RHEA-COMP:9628"/>
        <dbReference type="Rhea" id="RHEA-COMP:9629"/>
        <dbReference type="Rhea" id="RHEA-COMP:9685"/>
        <dbReference type="ChEBI" id="CHEBI:15378"/>
        <dbReference type="ChEBI" id="CHEBI:16526"/>
        <dbReference type="ChEBI" id="CHEBI:64479"/>
        <dbReference type="ChEBI" id="CHEBI:78449"/>
        <dbReference type="ChEBI" id="CHEBI:78454"/>
        <dbReference type="ChEBI" id="CHEBI:78456"/>
    </reaction>
    <physiologicalReaction direction="left-to-right" evidence="47">
        <dbReference type="Rhea" id="RHEA:41821"/>
    </physiologicalReaction>
</comment>
<dbReference type="Pfam" id="PF21089">
    <property type="entry name" value="PKS_DH_N"/>
    <property type="match status" value="1"/>
</dbReference>
<comment type="catalytic activity">
    <reaction evidence="31">
        <text>hexadecanoyl-[ACP] + malonyl-[ACP] + H(+) = 3-oxooctadecanoyl-[ACP] + holo-[ACP] + CO2</text>
        <dbReference type="Rhea" id="RHEA:41916"/>
        <dbReference type="Rhea" id="RHEA-COMP:9623"/>
        <dbReference type="Rhea" id="RHEA-COMP:9652"/>
        <dbReference type="Rhea" id="RHEA-COMP:9653"/>
        <dbReference type="Rhea" id="RHEA-COMP:9685"/>
        <dbReference type="ChEBI" id="CHEBI:15378"/>
        <dbReference type="ChEBI" id="CHEBI:16526"/>
        <dbReference type="ChEBI" id="CHEBI:64479"/>
        <dbReference type="ChEBI" id="CHEBI:78449"/>
        <dbReference type="ChEBI" id="CHEBI:78483"/>
        <dbReference type="ChEBI" id="CHEBI:78487"/>
    </reaction>
    <physiologicalReaction direction="left-to-right" evidence="31">
        <dbReference type="Rhea" id="RHEA:41917"/>
    </physiologicalReaction>
</comment>
<evidence type="ECO:0000256" key="20">
    <source>
        <dbReference type="ARBA" id="ARBA00047300"/>
    </source>
</evidence>
<dbReference type="Gene3D" id="3.40.366.10">
    <property type="entry name" value="Malonyl-Coenzyme A Acyl Carrier Protein, domain 2"/>
    <property type="match status" value="1"/>
</dbReference>
<evidence type="ECO:0000256" key="45">
    <source>
        <dbReference type="ARBA" id="ARBA00049414"/>
    </source>
</evidence>
<dbReference type="InterPro" id="IPR042104">
    <property type="entry name" value="PKS_dehydratase_sf"/>
</dbReference>
<dbReference type="SMART" id="SM00829">
    <property type="entry name" value="PKS_ER"/>
    <property type="match status" value="1"/>
</dbReference>
<evidence type="ECO:0000259" key="52">
    <source>
        <dbReference type="PROSITE" id="PS50075"/>
    </source>
</evidence>
<dbReference type="SMART" id="SM00827">
    <property type="entry name" value="PKS_AT"/>
    <property type="match status" value="1"/>
</dbReference>
<evidence type="ECO:0000256" key="13">
    <source>
        <dbReference type="ARBA" id="ARBA00023388"/>
    </source>
</evidence>
<dbReference type="InterPro" id="IPR014043">
    <property type="entry name" value="Acyl_transferase_dom"/>
</dbReference>
<evidence type="ECO:0000256" key="24">
    <source>
        <dbReference type="ARBA" id="ARBA00047451"/>
    </source>
</evidence>
<evidence type="ECO:0000256" key="14">
    <source>
        <dbReference type="ARBA" id="ARBA00023394"/>
    </source>
</evidence>
<dbReference type="PROSITE" id="PS52019">
    <property type="entry name" value="PKS_MFAS_DH"/>
    <property type="match status" value="1"/>
</dbReference>
<evidence type="ECO:0000256" key="31">
    <source>
        <dbReference type="ARBA" id="ARBA00048051"/>
    </source>
</evidence>
<evidence type="ECO:0000259" key="54">
    <source>
        <dbReference type="PROSITE" id="PS52019"/>
    </source>
</evidence>
<dbReference type="InterPro" id="IPR014030">
    <property type="entry name" value="Ketoacyl_synth_N"/>
</dbReference>
<dbReference type="Pfam" id="PF08240">
    <property type="entry name" value="ADH_N"/>
    <property type="match status" value="1"/>
</dbReference>
<dbReference type="SUPFAM" id="SSF53474">
    <property type="entry name" value="alpha/beta-Hydrolases"/>
    <property type="match status" value="1"/>
</dbReference>
<comment type="catalytic activity">
    <reaction evidence="48">
        <text>(2E)-decenoyl-[ACP] + NADPH + H(+) = decanoyl-[ACP] + NADP(+)</text>
        <dbReference type="Rhea" id="RHEA:41864"/>
        <dbReference type="Rhea" id="RHEA-COMP:9639"/>
        <dbReference type="Rhea" id="RHEA-COMP:9640"/>
        <dbReference type="ChEBI" id="CHEBI:15378"/>
        <dbReference type="ChEBI" id="CHEBI:57783"/>
        <dbReference type="ChEBI" id="CHEBI:58349"/>
        <dbReference type="ChEBI" id="CHEBI:78467"/>
        <dbReference type="ChEBI" id="CHEBI:78468"/>
    </reaction>
    <physiologicalReaction direction="left-to-right" evidence="48">
        <dbReference type="Rhea" id="RHEA:41865"/>
    </physiologicalReaction>
</comment>
<evidence type="ECO:0000256" key="22">
    <source>
        <dbReference type="ARBA" id="ARBA00047400"/>
    </source>
</evidence>
<evidence type="ECO:0000256" key="12">
    <source>
        <dbReference type="ARBA" id="ARBA00023373"/>
    </source>
</evidence>
<dbReference type="SUPFAM" id="SSF52151">
    <property type="entry name" value="FabD/lysophospholipase-like"/>
    <property type="match status" value="1"/>
</dbReference>
<dbReference type="InterPro" id="IPR013968">
    <property type="entry name" value="PKS_KR"/>
</dbReference>
<dbReference type="Gene3D" id="3.40.47.10">
    <property type="match status" value="1"/>
</dbReference>
<comment type="catalytic activity">
    <reaction evidence="18">
        <text>(3R)-hydroxybutanoyl-[ACP] = (2E)-butenoyl-[ACP] + H2O</text>
        <dbReference type="Rhea" id="RHEA:41808"/>
        <dbReference type="Rhea" id="RHEA-COMP:9626"/>
        <dbReference type="Rhea" id="RHEA-COMP:9627"/>
        <dbReference type="ChEBI" id="CHEBI:15377"/>
        <dbReference type="ChEBI" id="CHEBI:78451"/>
        <dbReference type="ChEBI" id="CHEBI:78453"/>
    </reaction>
    <physiologicalReaction direction="left-to-right" evidence="18">
        <dbReference type="Rhea" id="RHEA:41809"/>
    </physiologicalReaction>
</comment>
<dbReference type="Pfam" id="PF00975">
    <property type="entry name" value="Thioesterase"/>
    <property type="match status" value="1"/>
</dbReference>
<evidence type="ECO:0000256" key="33">
    <source>
        <dbReference type="ARBA" id="ARBA00048289"/>
    </source>
</evidence>
<dbReference type="GO" id="GO:0019171">
    <property type="term" value="F:(3R)-hydroxyacyl-[acyl-carrier-protein] dehydratase activity"/>
    <property type="evidence" value="ECO:0007669"/>
    <property type="project" value="UniProtKB-EC"/>
</dbReference>
<evidence type="ECO:0000313" key="55">
    <source>
        <dbReference type="EMBL" id="THC90120.1"/>
    </source>
</evidence>
<dbReference type="InterPro" id="IPR032821">
    <property type="entry name" value="PKS_assoc"/>
</dbReference>
<keyword evidence="8" id="KW-0511">Multifunctional enzyme</keyword>
<dbReference type="InterPro" id="IPR018201">
    <property type="entry name" value="Ketoacyl_synth_AS"/>
</dbReference>
<comment type="catalytic activity">
    <reaction evidence="10">
        <text>(3R)-hydroxyoctanoyl-[ACP] = (2E)-octenoyl-[ACP] + H2O</text>
        <dbReference type="Rhea" id="RHEA:41844"/>
        <dbReference type="Rhea" id="RHEA-COMP:9634"/>
        <dbReference type="Rhea" id="RHEA-COMP:9635"/>
        <dbReference type="ChEBI" id="CHEBI:15377"/>
        <dbReference type="ChEBI" id="CHEBI:78461"/>
        <dbReference type="ChEBI" id="CHEBI:78462"/>
    </reaction>
    <physiologicalReaction direction="left-to-right" evidence="10">
        <dbReference type="Rhea" id="RHEA:41845"/>
    </physiologicalReaction>
</comment>
<dbReference type="InterPro" id="IPR013154">
    <property type="entry name" value="ADH-like_N"/>
</dbReference>
<evidence type="ECO:0000256" key="3">
    <source>
        <dbReference type="ARBA" id="ARBA00022553"/>
    </source>
</evidence>
<comment type="catalytic activity">
    <reaction evidence="23">
        <text>3-oxodecanoyl-[ACP] + NADPH + H(+) = (3R)-hydroxydecanoyl-[ACP] + NADP(+)</text>
        <dbReference type="Rhea" id="RHEA:41856"/>
        <dbReference type="Rhea" id="RHEA-COMP:9637"/>
        <dbReference type="Rhea" id="RHEA-COMP:9638"/>
        <dbReference type="ChEBI" id="CHEBI:15378"/>
        <dbReference type="ChEBI" id="CHEBI:57783"/>
        <dbReference type="ChEBI" id="CHEBI:58349"/>
        <dbReference type="ChEBI" id="CHEBI:78464"/>
        <dbReference type="ChEBI" id="CHEBI:78466"/>
    </reaction>
    <physiologicalReaction direction="left-to-right" evidence="23">
        <dbReference type="Rhea" id="RHEA:41857"/>
    </physiologicalReaction>
</comment>
<evidence type="ECO:0000256" key="15">
    <source>
        <dbReference type="ARBA" id="ARBA00023398"/>
    </source>
</evidence>
<dbReference type="InterPro" id="IPR014031">
    <property type="entry name" value="Ketoacyl_synth_C"/>
</dbReference>
<comment type="catalytic activity">
    <reaction evidence="25">
        <text>(2E)-butenoyl-[ACP] + NADPH + H(+) = butanoyl-[ACP] + NADP(+)</text>
        <dbReference type="Rhea" id="RHEA:41812"/>
        <dbReference type="Rhea" id="RHEA-COMP:9627"/>
        <dbReference type="Rhea" id="RHEA-COMP:9628"/>
        <dbReference type="ChEBI" id="CHEBI:15378"/>
        <dbReference type="ChEBI" id="CHEBI:57783"/>
        <dbReference type="ChEBI" id="CHEBI:58349"/>
        <dbReference type="ChEBI" id="CHEBI:78453"/>
        <dbReference type="ChEBI" id="CHEBI:78454"/>
    </reaction>
    <physiologicalReaction direction="left-to-right" evidence="25">
        <dbReference type="Rhea" id="RHEA:41813"/>
    </physiologicalReaction>
</comment>
<comment type="catalytic activity">
    <reaction evidence="46">
        <text>3-oxooctanoyl-[ACP] + NADPH + H(+) = (3R)-hydroxyoctanoyl-[ACP] + NADP(+)</text>
        <dbReference type="Rhea" id="RHEA:41840"/>
        <dbReference type="Rhea" id="RHEA-COMP:9633"/>
        <dbReference type="Rhea" id="RHEA-COMP:9634"/>
        <dbReference type="ChEBI" id="CHEBI:15378"/>
        <dbReference type="ChEBI" id="CHEBI:57783"/>
        <dbReference type="ChEBI" id="CHEBI:58349"/>
        <dbReference type="ChEBI" id="CHEBI:78460"/>
        <dbReference type="ChEBI" id="CHEBI:78461"/>
    </reaction>
    <physiologicalReaction direction="left-to-right" evidence="46">
        <dbReference type="Rhea" id="RHEA:41841"/>
    </physiologicalReaction>
</comment>
<dbReference type="InterPro" id="IPR057326">
    <property type="entry name" value="KR_dom"/>
</dbReference>
<dbReference type="PROSITE" id="PS52004">
    <property type="entry name" value="KS3_2"/>
    <property type="match status" value="1"/>
</dbReference>
<evidence type="ECO:0000256" key="28">
    <source>
        <dbReference type="ARBA" id="ARBA00047897"/>
    </source>
</evidence>
<comment type="catalytic activity">
    <reaction evidence="37">
        <text>a 2,3-saturated acyl-[ACP] + NADP(+) = a (2E)-enoyl-[ACP] + NADPH + H(+)</text>
        <dbReference type="Rhea" id="RHEA:22564"/>
        <dbReference type="Rhea" id="RHEA-COMP:9925"/>
        <dbReference type="Rhea" id="RHEA-COMP:9926"/>
        <dbReference type="ChEBI" id="CHEBI:15378"/>
        <dbReference type="ChEBI" id="CHEBI:57783"/>
        <dbReference type="ChEBI" id="CHEBI:58349"/>
        <dbReference type="ChEBI" id="CHEBI:78784"/>
        <dbReference type="ChEBI" id="CHEBI:78785"/>
        <dbReference type="EC" id="1.3.1.39"/>
    </reaction>
    <physiologicalReaction direction="right-to-left" evidence="37">
        <dbReference type="Rhea" id="RHEA:22566"/>
    </physiologicalReaction>
</comment>
<comment type="catalytic activity">
    <reaction evidence="17">
        <text>(3R)-hydroxyhexadecanoyl-[ACP] = (2E)-hexadecenoyl-[ACP] + H2O</text>
        <dbReference type="Rhea" id="RHEA:41908"/>
        <dbReference type="Rhea" id="RHEA-COMP:9650"/>
        <dbReference type="Rhea" id="RHEA-COMP:9651"/>
        <dbReference type="ChEBI" id="CHEBI:15377"/>
        <dbReference type="ChEBI" id="CHEBI:78480"/>
        <dbReference type="ChEBI" id="CHEBI:78481"/>
    </reaction>
    <physiologicalReaction direction="left-to-right" evidence="17">
        <dbReference type="Rhea" id="RHEA:41909"/>
    </physiologicalReaction>
</comment>
<comment type="catalytic activity">
    <reaction evidence="20">
        <text>3-oxooctadecanoyl-[ACP] + NADPH + H(+) = (3R)-hydroxyoctadecanoyl-[ACP] + NADP(+)</text>
        <dbReference type="Rhea" id="RHEA:41920"/>
        <dbReference type="Rhea" id="RHEA-COMP:9653"/>
        <dbReference type="Rhea" id="RHEA-COMP:9654"/>
        <dbReference type="ChEBI" id="CHEBI:15378"/>
        <dbReference type="ChEBI" id="CHEBI:57783"/>
        <dbReference type="ChEBI" id="CHEBI:58349"/>
        <dbReference type="ChEBI" id="CHEBI:78487"/>
        <dbReference type="ChEBI" id="CHEBI:78488"/>
    </reaction>
    <physiologicalReaction direction="left-to-right" evidence="20">
        <dbReference type="Rhea" id="RHEA:41921"/>
    </physiologicalReaction>
</comment>
<evidence type="ECO:0000313" key="56">
    <source>
        <dbReference type="Proteomes" id="UP000308092"/>
    </source>
</evidence>
<dbReference type="Pfam" id="PF16197">
    <property type="entry name" value="KAsynt_C_assoc"/>
    <property type="match status" value="1"/>
</dbReference>
<dbReference type="GO" id="GO:0005886">
    <property type="term" value="C:plasma membrane"/>
    <property type="evidence" value="ECO:0007669"/>
    <property type="project" value="TreeGrafter"/>
</dbReference>
<comment type="catalytic activity">
    <reaction evidence="24">
        <text>tetradecanoyl-[ACP] + malonyl-[ACP] + H(+) = 3-oxohexadecanoyl-[ACP] + holo-[ACP] + CO2</text>
        <dbReference type="Rhea" id="RHEA:41900"/>
        <dbReference type="Rhea" id="RHEA-COMP:9623"/>
        <dbReference type="Rhea" id="RHEA-COMP:9648"/>
        <dbReference type="Rhea" id="RHEA-COMP:9649"/>
        <dbReference type="Rhea" id="RHEA-COMP:9685"/>
        <dbReference type="ChEBI" id="CHEBI:15378"/>
        <dbReference type="ChEBI" id="CHEBI:16526"/>
        <dbReference type="ChEBI" id="CHEBI:64479"/>
        <dbReference type="ChEBI" id="CHEBI:78449"/>
        <dbReference type="ChEBI" id="CHEBI:78477"/>
        <dbReference type="ChEBI" id="CHEBI:78478"/>
    </reaction>
    <physiologicalReaction direction="left-to-right" evidence="24">
        <dbReference type="Rhea" id="RHEA:41901"/>
    </physiologicalReaction>
</comment>
<dbReference type="Gene3D" id="3.40.50.720">
    <property type="entry name" value="NAD(P)-binding Rossmann-like Domain"/>
    <property type="match status" value="3"/>
</dbReference>
<dbReference type="GO" id="GO:0004316">
    <property type="term" value="F:3-oxoacyl-[acyl-carrier-protein] reductase (NADPH) activity"/>
    <property type="evidence" value="ECO:0007669"/>
    <property type="project" value="UniProtKB-EC"/>
</dbReference>
<evidence type="ECO:0000256" key="16">
    <source>
        <dbReference type="ARBA" id="ARBA00023399"/>
    </source>
</evidence>
<keyword evidence="5" id="KW-0702">S-nitrosylation</keyword>
<feature type="active site" description="Proton donor; for dehydratase activity" evidence="50">
    <location>
        <position position="1102"/>
    </location>
</feature>
<comment type="catalytic activity">
    <reaction evidence="49">
        <text>octanoyl-[ACP] + malonyl-[ACP] + H(+) = 3-oxodecanoyl-[ACP] + holo-[ACP] + CO2</text>
        <dbReference type="Rhea" id="RHEA:41852"/>
        <dbReference type="Rhea" id="RHEA-COMP:9623"/>
        <dbReference type="Rhea" id="RHEA-COMP:9636"/>
        <dbReference type="Rhea" id="RHEA-COMP:9637"/>
        <dbReference type="Rhea" id="RHEA-COMP:9685"/>
        <dbReference type="ChEBI" id="CHEBI:15378"/>
        <dbReference type="ChEBI" id="CHEBI:16526"/>
        <dbReference type="ChEBI" id="CHEBI:64479"/>
        <dbReference type="ChEBI" id="CHEBI:78449"/>
        <dbReference type="ChEBI" id="CHEBI:78463"/>
        <dbReference type="ChEBI" id="CHEBI:78464"/>
    </reaction>
    <physiologicalReaction direction="left-to-right" evidence="49">
        <dbReference type="Rhea" id="RHEA:41853"/>
    </physiologicalReaction>
</comment>
<dbReference type="InterPro" id="IPR020807">
    <property type="entry name" value="PKS_DH"/>
</dbReference>
<evidence type="ECO:0000256" key="9">
    <source>
        <dbReference type="ARBA" id="ARBA00023315"/>
    </source>
</evidence>
<dbReference type="InterPro" id="IPR020843">
    <property type="entry name" value="ER"/>
</dbReference>
<dbReference type="InterPro" id="IPR020841">
    <property type="entry name" value="PKS_Beta-ketoAc_synthase_dom"/>
</dbReference>
<evidence type="ECO:0000256" key="11">
    <source>
        <dbReference type="ARBA" id="ARBA00023351"/>
    </source>
</evidence>
<comment type="catalytic activity">
    <reaction evidence="12">
        <text>(3R)-hydroxyhexanoyl-[ACP] = (2E)-hexenoyl-[ACP] + H2O</text>
        <dbReference type="Rhea" id="RHEA:41828"/>
        <dbReference type="Rhea" id="RHEA-COMP:9630"/>
        <dbReference type="Rhea" id="RHEA-COMP:9631"/>
        <dbReference type="ChEBI" id="CHEBI:15377"/>
        <dbReference type="ChEBI" id="CHEBI:78457"/>
        <dbReference type="ChEBI" id="CHEBI:78458"/>
    </reaction>
    <physiologicalReaction direction="left-to-right" evidence="12">
        <dbReference type="Rhea" id="RHEA:41829"/>
    </physiologicalReaction>
</comment>
<dbReference type="VEuPathDB" id="FungiDB:EYZ11_010419"/>
<keyword evidence="56" id="KW-1185">Reference proteome</keyword>
<evidence type="ECO:0000256" key="30">
    <source>
        <dbReference type="ARBA" id="ARBA00047961"/>
    </source>
</evidence>
<evidence type="ECO:0000256" key="34">
    <source>
        <dbReference type="ARBA" id="ARBA00048420"/>
    </source>
</evidence>
<feature type="domain" description="Ketosynthase family 3 (KS3)" evidence="53">
    <location>
        <begin position="4"/>
        <end position="432"/>
    </location>
</feature>
<comment type="catalytic activity">
    <reaction evidence="22">
        <text>a (3R)-hydroxyacyl-[ACP] + NADP(+) = a 3-oxoacyl-[ACP] + NADPH + H(+)</text>
        <dbReference type="Rhea" id="RHEA:17397"/>
        <dbReference type="Rhea" id="RHEA-COMP:9916"/>
        <dbReference type="Rhea" id="RHEA-COMP:9945"/>
        <dbReference type="ChEBI" id="CHEBI:15378"/>
        <dbReference type="ChEBI" id="CHEBI:57783"/>
        <dbReference type="ChEBI" id="CHEBI:58349"/>
        <dbReference type="ChEBI" id="CHEBI:78776"/>
        <dbReference type="ChEBI" id="CHEBI:78827"/>
        <dbReference type="EC" id="1.1.1.100"/>
    </reaction>
    <physiologicalReaction direction="right-to-left" evidence="22">
        <dbReference type="Rhea" id="RHEA:17399"/>
    </physiologicalReaction>
</comment>
<dbReference type="FunFam" id="3.40.50.720:FF:000209">
    <property type="entry name" value="Polyketide synthase Pks12"/>
    <property type="match status" value="1"/>
</dbReference>
<dbReference type="GO" id="GO:0004315">
    <property type="term" value="F:3-oxoacyl-[acyl-carrier-protein] synthase activity"/>
    <property type="evidence" value="ECO:0007669"/>
    <property type="project" value="UniProtKB-EC"/>
</dbReference>
<evidence type="ECO:0000256" key="7">
    <source>
        <dbReference type="ARBA" id="ARBA00022898"/>
    </source>
</evidence>
<feature type="active site" description="Proton acceptor; for dehydratase activity" evidence="50">
    <location>
        <position position="930"/>
    </location>
</feature>
<dbReference type="Gene3D" id="3.30.70.3290">
    <property type="match status" value="1"/>
</dbReference>
<dbReference type="Proteomes" id="UP000308092">
    <property type="component" value="Unassembled WGS sequence"/>
</dbReference>
<comment type="catalytic activity">
    <reaction evidence="44">
        <text>3-oxododecanoyl-[ACP] + NADPH + H(+) = (3R)-hydroxydodecanoyl-[ACP] + NADP(+)</text>
        <dbReference type="Rhea" id="RHEA:41872"/>
        <dbReference type="Rhea" id="RHEA-COMP:9641"/>
        <dbReference type="Rhea" id="RHEA-COMP:9642"/>
        <dbReference type="ChEBI" id="CHEBI:15378"/>
        <dbReference type="ChEBI" id="CHEBI:57783"/>
        <dbReference type="ChEBI" id="CHEBI:58349"/>
        <dbReference type="ChEBI" id="CHEBI:78469"/>
        <dbReference type="ChEBI" id="CHEBI:78470"/>
    </reaction>
    <physiologicalReaction direction="left-to-right" evidence="44">
        <dbReference type="Rhea" id="RHEA:41873"/>
    </physiologicalReaction>
</comment>
<dbReference type="Gene3D" id="3.10.129.110">
    <property type="entry name" value="Polyketide synthase dehydratase"/>
    <property type="match status" value="1"/>
</dbReference>
<comment type="pathway">
    <text evidence="1">Lipid metabolism.</text>
</comment>
<comment type="catalytic activity">
    <reaction evidence="26">
        <text>dodecanoyl-[ACP] + malonyl-[ACP] + H(+) = 3-oxotetradecanoyl-[ACP] + holo-[ACP] + CO2</text>
        <dbReference type="Rhea" id="RHEA:41884"/>
        <dbReference type="Rhea" id="RHEA-COMP:9623"/>
        <dbReference type="Rhea" id="RHEA-COMP:9644"/>
        <dbReference type="Rhea" id="RHEA-COMP:9645"/>
        <dbReference type="Rhea" id="RHEA-COMP:9685"/>
        <dbReference type="ChEBI" id="CHEBI:15378"/>
        <dbReference type="ChEBI" id="CHEBI:16526"/>
        <dbReference type="ChEBI" id="CHEBI:64479"/>
        <dbReference type="ChEBI" id="CHEBI:65264"/>
        <dbReference type="ChEBI" id="CHEBI:78449"/>
        <dbReference type="ChEBI" id="CHEBI:78473"/>
    </reaction>
    <physiologicalReaction direction="left-to-right" evidence="26">
        <dbReference type="Rhea" id="RHEA:41885"/>
    </physiologicalReaction>
</comment>
<evidence type="ECO:0000256" key="44">
    <source>
        <dbReference type="ARBA" id="ARBA00049263"/>
    </source>
</evidence>
<comment type="catalytic activity">
    <reaction evidence="32">
        <text>(2E)-dodecenoyl-[ACP] + NADPH + H(+) = dodecanoyl-[ACP] + NADP(+)</text>
        <dbReference type="Rhea" id="RHEA:41880"/>
        <dbReference type="Rhea" id="RHEA-COMP:9643"/>
        <dbReference type="Rhea" id="RHEA-COMP:9644"/>
        <dbReference type="ChEBI" id="CHEBI:15378"/>
        <dbReference type="ChEBI" id="CHEBI:57783"/>
        <dbReference type="ChEBI" id="CHEBI:58349"/>
        <dbReference type="ChEBI" id="CHEBI:65264"/>
        <dbReference type="ChEBI" id="CHEBI:78472"/>
    </reaction>
    <physiologicalReaction direction="left-to-right" evidence="32">
        <dbReference type="Rhea" id="RHEA:41881"/>
    </physiologicalReaction>
</comment>
<comment type="catalytic activity">
    <reaction evidence="41">
        <text>(2E)-octadecenoyl-[ACP] + NADPH + H(+) = octadecanoyl-[ACP] + NADP(+)</text>
        <dbReference type="Rhea" id="RHEA:41928"/>
        <dbReference type="Rhea" id="RHEA-COMP:9655"/>
        <dbReference type="Rhea" id="RHEA-COMP:9656"/>
        <dbReference type="ChEBI" id="CHEBI:15378"/>
        <dbReference type="ChEBI" id="CHEBI:57783"/>
        <dbReference type="ChEBI" id="CHEBI:58349"/>
        <dbReference type="ChEBI" id="CHEBI:78489"/>
        <dbReference type="ChEBI" id="CHEBI:78495"/>
    </reaction>
    <physiologicalReaction direction="left-to-right" evidence="41">
        <dbReference type="Rhea" id="RHEA:41929"/>
    </physiologicalReaction>
</comment>
<protein>
    <submittedName>
        <fullName evidence="55">Uncharacterized protein</fullName>
    </submittedName>
</protein>
<dbReference type="CDD" id="cd00833">
    <property type="entry name" value="PKS"/>
    <property type="match status" value="1"/>
</dbReference>
<dbReference type="SMART" id="SM00826">
    <property type="entry name" value="PKS_DH"/>
    <property type="match status" value="1"/>
</dbReference>
<dbReference type="SMART" id="SM00822">
    <property type="entry name" value="PKS_KR"/>
    <property type="match status" value="1"/>
</dbReference>
<evidence type="ECO:0000256" key="29">
    <source>
        <dbReference type="ARBA" id="ARBA00047953"/>
    </source>
</evidence>
<evidence type="ECO:0000256" key="4">
    <source>
        <dbReference type="ARBA" id="ARBA00022679"/>
    </source>
</evidence>
<name>A0A4S3J5E8_9EURO</name>
<comment type="catalytic activity">
    <reaction evidence="21">
        <text>hexanoyl-[ACP] + malonyl-[ACP] + H(+) = 3-oxooctanoyl-[ACP] + holo-[ACP] + CO2</text>
        <dbReference type="Rhea" id="RHEA:41836"/>
        <dbReference type="Rhea" id="RHEA-COMP:9623"/>
        <dbReference type="Rhea" id="RHEA-COMP:9632"/>
        <dbReference type="Rhea" id="RHEA-COMP:9633"/>
        <dbReference type="Rhea" id="RHEA-COMP:9685"/>
        <dbReference type="ChEBI" id="CHEBI:15378"/>
        <dbReference type="ChEBI" id="CHEBI:16526"/>
        <dbReference type="ChEBI" id="CHEBI:64479"/>
        <dbReference type="ChEBI" id="CHEBI:78449"/>
        <dbReference type="ChEBI" id="CHEBI:78459"/>
        <dbReference type="ChEBI" id="CHEBI:78460"/>
    </reaction>
    <physiologicalReaction direction="left-to-right" evidence="21">
        <dbReference type="Rhea" id="RHEA:41837"/>
    </physiologicalReaction>
</comment>
<accession>A0A4S3J5E8</accession>
<keyword evidence="6" id="KW-0521">NADP</keyword>
<comment type="catalytic activity">
    <reaction evidence="43">
        <text>(2E)-tetradecenoyl-[ACP] + NADPH + H(+) = tetradecanoyl-[ACP] + NADP(+)</text>
        <dbReference type="Rhea" id="RHEA:41896"/>
        <dbReference type="Rhea" id="RHEA-COMP:9647"/>
        <dbReference type="Rhea" id="RHEA-COMP:9648"/>
        <dbReference type="ChEBI" id="CHEBI:15378"/>
        <dbReference type="ChEBI" id="CHEBI:57783"/>
        <dbReference type="ChEBI" id="CHEBI:58349"/>
        <dbReference type="ChEBI" id="CHEBI:78475"/>
        <dbReference type="ChEBI" id="CHEBI:78477"/>
    </reaction>
    <physiologicalReaction direction="left-to-right" evidence="43">
        <dbReference type="Rhea" id="RHEA:41897"/>
    </physiologicalReaction>
</comment>
<evidence type="ECO:0000256" key="46">
    <source>
        <dbReference type="ARBA" id="ARBA00049422"/>
    </source>
</evidence>
<evidence type="ECO:0000256" key="40">
    <source>
        <dbReference type="ARBA" id="ARBA00048935"/>
    </source>
</evidence>
<dbReference type="InterPro" id="IPR049900">
    <property type="entry name" value="PKS_mFAS_DH"/>
</dbReference>
<dbReference type="GO" id="GO:0004312">
    <property type="term" value="F:fatty acid synthase activity"/>
    <property type="evidence" value="ECO:0007669"/>
    <property type="project" value="TreeGrafter"/>
</dbReference>
<dbReference type="Pfam" id="PF14765">
    <property type="entry name" value="PS-DH"/>
    <property type="match status" value="1"/>
</dbReference>
<evidence type="ECO:0000256" key="21">
    <source>
        <dbReference type="ARBA" id="ARBA00047394"/>
    </source>
</evidence>
<evidence type="ECO:0000256" key="17">
    <source>
        <dbReference type="ARBA" id="ARBA00023401"/>
    </source>
</evidence>
<comment type="catalytic activity">
    <reaction evidence="38">
        <text>holo-[ACP] + acetyl-CoA = acetyl-[ACP] + CoA</text>
        <dbReference type="Rhea" id="RHEA:41788"/>
        <dbReference type="Rhea" id="RHEA-COMP:9621"/>
        <dbReference type="Rhea" id="RHEA-COMP:9685"/>
        <dbReference type="ChEBI" id="CHEBI:57287"/>
        <dbReference type="ChEBI" id="CHEBI:57288"/>
        <dbReference type="ChEBI" id="CHEBI:64479"/>
        <dbReference type="ChEBI" id="CHEBI:78446"/>
        <dbReference type="EC" id="2.3.1.38"/>
    </reaction>
    <physiologicalReaction direction="left-to-right" evidence="38">
        <dbReference type="Rhea" id="RHEA:41789"/>
    </physiologicalReaction>
</comment>
<dbReference type="SUPFAM" id="SSF53901">
    <property type="entry name" value="Thiolase-like"/>
    <property type="match status" value="1"/>
</dbReference>
<dbReference type="Pfam" id="PF00109">
    <property type="entry name" value="ketoacyl-synt"/>
    <property type="match status" value="1"/>
</dbReference>
<dbReference type="Gene3D" id="3.40.50.1820">
    <property type="entry name" value="alpha/beta hydrolase"/>
    <property type="match status" value="1"/>
</dbReference>
<evidence type="ECO:0000256" key="37">
    <source>
        <dbReference type="ARBA" id="ARBA00048650"/>
    </source>
</evidence>